<comment type="caution">
    <text evidence="1">The sequence shown here is derived from an EMBL/GenBank/DDBJ whole genome shotgun (WGS) entry which is preliminary data.</text>
</comment>
<dbReference type="Proteomes" id="UP001055811">
    <property type="component" value="Linkage Group LG01"/>
</dbReference>
<keyword evidence="2" id="KW-1185">Reference proteome</keyword>
<evidence type="ECO:0000313" key="1">
    <source>
        <dbReference type="EMBL" id="KAI3789261.1"/>
    </source>
</evidence>
<dbReference type="EMBL" id="CM042009">
    <property type="protein sequence ID" value="KAI3789261.1"/>
    <property type="molecule type" value="Genomic_DNA"/>
</dbReference>
<organism evidence="1 2">
    <name type="scientific">Cichorium intybus</name>
    <name type="common">Chicory</name>
    <dbReference type="NCBI Taxonomy" id="13427"/>
    <lineage>
        <taxon>Eukaryota</taxon>
        <taxon>Viridiplantae</taxon>
        <taxon>Streptophyta</taxon>
        <taxon>Embryophyta</taxon>
        <taxon>Tracheophyta</taxon>
        <taxon>Spermatophyta</taxon>
        <taxon>Magnoliopsida</taxon>
        <taxon>eudicotyledons</taxon>
        <taxon>Gunneridae</taxon>
        <taxon>Pentapetalae</taxon>
        <taxon>asterids</taxon>
        <taxon>campanulids</taxon>
        <taxon>Asterales</taxon>
        <taxon>Asteraceae</taxon>
        <taxon>Cichorioideae</taxon>
        <taxon>Cichorieae</taxon>
        <taxon>Cichoriinae</taxon>
        <taxon>Cichorium</taxon>
    </lineage>
</organism>
<reference evidence="2" key="1">
    <citation type="journal article" date="2022" name="Mol. Ecol. Resour.">
        <title>The genomes of chicory, endive, great burdock and yacon provide insights into Asteraceae palaeo-polyploidization history and plant inulin production.</title>
        <authorList>
            <person name="Fan W."/>
            <person name="Wang S."/>
            <person name="Wang H."/>
            <person name="Wang A."/>
            <person name="Jiang F."/>
            <person name="Liu H."/>
            <person name="Zhao H."/>
            <person name="Xu D."/>
            <person name="Zhang Y."/>
        </authorList>
    </citation>
    <scope>NUCLEOTIDE SEQUENCE [LARGE SCALE GENOMIC DNA]</scope>
    <source>
        <strain evidence="2">cv. Punajuju</strain>
    </source>
</reference>
<evidence type="ECO:0000313" key="2">
    <source>
        <dbReference type="Proteomes" id="UP001055811"/>
    </source>
</evidence>
<accession>A0ACB9H189</accession>
<reference evidence="1 2" key="2">
    <citation type="journal article" date="2022" name="Mol. Ecol. Resour.">
        <title>The genomes of chicory, endive, great burdock and yacon provide insights into Asteraceae paleo-polyploidization history and plant inulin production.</title>
        <authorList>
            <person name="Fan W."/>
            <person name="Wang S."/>
            <person name="Wang H."/>
            <person name="Wang A."/>
            <person name="Jiang F."/>
            <person name="Liu H."/>
            <person name="Zhao H."/>
            <person name="Xu D."/>
            <person name="Zhang Y."/>
        </authorList>
    </citation>
    <scope>NUCLEOTIDE SEQUENCE [LARGE SCALE GENOMIC DNA]</scope>
    <source>
        <strain evidence="2">cv. Punajuju</strain>
        <tissue evidence="1">Leaves</tissue>
    </source>
</reference>
<proteinExistence type="predicted"/>
<gene>
    <name evidence="1" type="ORF">L2E82_02053</name>
</gene>
<protein>
    <submittedName>
        <fullName evidence="1">Uncharacterized protein</fullName>
    </submittedName>
</protein>
<sequence length="93" mass="10992">MNQFPTTTTHINHYPLPSPPLPVFVYNTVYSIAFSTTPVFVSKSTKHCARLLHSLRKPNLMAACERRSRREIKRITLFLHSSRPFRYKIQKRY</sequence>
<name>A0ACB9H189_CICIN</name>